<evidence type="ECO:0000313" key="2">
    <source>
        <dbReference type="EMBL" id="GIX74963.1"/>
    </source>
</evidence>
<proteinExistence type="predicted"/>
<organism evidence="2 3">
    <name type="scientific">Caerostris extrusa</name>
    <name type="common">Bark spider</name>
    <name type="synonym">Caerostris bankana</name>
    <dbReference type="NCBI Taxonomy" id="172846"/>
    <lineage>
        <taxon>Eukaryota</taxon>
        <taxon>Metazoa</taxon>
        <taxon>Ecdysozoa</taxon>
        <taxon>Arthropoda</taxon>
        <taxon>Chelicerata</taxon>
        <taxon>Arachnida</taxon>
        <taxon>Araneae</taxon>
        <taxon>Araneomorphae</taxon>
        <taxon>Entelegynae</taxon>
        <taxon>Araneoidea</taxon>
        <taxon>Araneidae</taxon>
        <taxon>Caerostris</taxon>
    </lineage>
</organism>
<accession>A0AAV4MRJ7</accession>
<dbReference type="AlphaFoldDB" id="A0AAV4MRJ7"/>
<protein>
    <submittedName>
        <fullName evidence="2">Uncharacterized protein</fullName>
    </submittedName>
</protein>
<comment type="caution">
    <text evidence="2">The sequence shown here is derived from an EMBL/GenBank/DDBJ whole genome shotgun (WGS) entry which is preliminary data.</text>
</comment>
<evidence type="ECO:0000256" key="1">
    <source>
        <dbReference type="SAM" id="MobiDB-lite"/>
    </source>
</evidence>
<feature type="compositionally biased region" description="Acidic residues" evidence="1">
    <location>
        <begin position="55"/>
        <end position="69"/>
    </location>
</feature>
<reference evidence="2 3" key="1">
    <citation type="submission" date="2021-06" db="EMBL/GenBank/DDBJ databases">
        <title>Caerostris extrusa draft genome.</title>
        <authorList>
            <person name="Kono N."/>
            <person name="Arakawa K."/>
        </authorList>
    </citation>
    <scope>NUCLEOTIDE SEQUENCE [LARGE SCALE GENOMIC DNA]</scope>
</reference>
<dbReference type="Proteomes" id="UP001054945">
    <property type="component" value="Unassembled WGS sequence"/>
</dbReference>
<dbReference type="EMBL" id="BPLR01002546">
    <property type="protein sequence ID" value="GIX74963.1"/>
    <property type="molecule type" value="Genomic_DNA"/>
</dbReference>
<gene>
    <name evidence="2" type="ORF">CEXT_771991</name>
</gene>
<name>A0AAV4MRJ7_CAEEX</name>
<evidence type="ECO:0000313" key="3">
    <source>
        <dbReference type="Proteomes" id="UP001054945"/>
    </source>
</evidence>
<keyword evidence="3" id="KW-1185">Reference proteome</keyword>
<feature type="region of interest" description="Disordered" evidence="1">
    <location>
        <begin position="42"/>
        <end position="69"/>
    </location>
</feature>
<sequence length="69" mass="7978">MTFGSLSRPGRFSLMREEGKFSGTITKSFEARRFSLMREEGKFSGDYNVGPDYEAHDEESDYDDDEDYS</sequence>